<name>A0AA41SCH9_PAPNU</name>
<feature type="chain" id="PRO_5041489951" description="Dirigent protein" evidence="1">
    <location>
        <begin position="18"/>
        <end position="135"/>
    </location>
</feature>
<dbReference type="Proteomes" id="UP001177140">
    <property type="component" value="Unassembled WGS sequence"/>
</dbReference>
<organism evidence="2 3">
    <name type="scientific">Papaver nudicaule</name>
    <name type="common">Iceland poppy</name>
    <dbReference type="NCBI Taxonomy" id="74823"/>
    <lineage>
        <taxon>Eukaryota</taxon>
        <taxon>Viridiplantae</taxon>
        <taxon>Streptophyta</taxon>
        <taxon>Embryophyta</taxon>
        <taxon>Tracheophyta</taxon>
        <taxon>Spermatophyta</taxon>
        <taxon>Magnoliopsida</taxon>
        <taxon>Ranunculales</taxon>
        <taxon>Papaveraceae</taxon>
        <taxon>Papaveroideae</taxon>
        <taxon>Papaver</taxon>
    </lineage>
</organism>
<protein>
    <recommendedName>
        <fullName evidence="1">Dirigent protein</fullName>
    </recommendedName>
</protein>
<keyword evidence="1" id="KW-0052">Apoplast</keyword>
<evidence type="ECO:0000313" key="3">
    <source>
        <dbReference type="Proteomes" id="UP001177140"/>
    </source>
</evidence>
<accession>A0AA41SCH9</accession>
<gene>
    <name evidence="2" type="ORF">MKW94_003914</name>
</gene>
<dbReference type="Pfam" id="PF03018">
    <property type="entry name" value="Dirigent"/>
    <property type="match status" value="1"/>
</dbReference>
<dbReference type="AlphaFoldDB" id="A0AA41SCH9"/>
<proteinExistence type="inferred from homology"/>
<reference evidence="2" key="1">
    <citation type="submission" date="2022-03" db="EMBL/GenBank/DDBJ databases">
        <title>A functionally conserved STORR gene fusion in Papaver species that diverged 16.8 million years ago.</title>
        <authorList>
            <person name="Catania T."/>
        </authorList>
    </citation>
    <scope>NUCLEOTIDE SEQUENCE</scope>
    <source>
        <strain evidence="2">S-191538</strain>
    </source>
</reference>
<evidence type="ECO:0000313" key="2">
    <source>
        <dbReference type="EMBL" id="MCL7032621.1"/>
    </source>
</evidence>
<keyword evidence="1" id="KW-0732">Signal</keyword>
<comment type="subunit">
    <text evidence="1">Homodimer.</text>
</comment>
<dbReference type="InterPro" id="IPR004265">
    <property type="entry name" value="Dirigent"/>
</dbReference>
<comment type="caution">
    <text evidence="2">The sequence shown here is derived from an EMBL/GenBank/DDBJ whole genome shotgun (WGS) entry which is preliminary data.</text>
</comment>
<evidence type="ECO:0000256" key="1">
    <source>
        <dbReference type="RuleBase" id="RU363099"/>
    </source>
</evidence>
<comment type="subcellular location">
    <subcellularLocation>
        <location evidence="1">Secreted</location>
        <location evidence="1">Extracellular space</location>
        <location evidence="1">Apoplast</location>
    </subcellularLocation>
</comment>
<dbReference type="GO" id="GO:0048046">
    <property type="term" value="C:apoplast"/>
    <property type="evidence" value="ECO:0007669"/>
    <property type="project" value="UniProtKB-SubCell"/>
</dbReference>
<comment type="function">
    <text evidence="1">Dirigent proteins impart stereoselectivity on the phenoxy radical-coupling reaction, yielding optically active lignans from two molecules of coniferyl alcohol in the biosynthesis of lignans, flavonolignans, and alkaloids and thus plays a central role in plant secondary metabolism.</text>
</comment>
<keyword evidence="1" id="KW-0964">Secreted</keyword>
<keyword evidence="3" id="KW-1185">Reference proteome</keyword>
<feature type="signal peptide" evidence="1">
    <location>
        <begin position="1"/>
        <end position="17"/>
    </location>
</feature>
<comment type="similarity">
    <text evidence="1">Belongs to the plant dirigent protein family.</text>
</comment>
<dbReference type="PANTHER" id="PTHR21495">
    <property type="entry name" value="NUCLEOPORIN-RELATED"/>
    <property type="match status" value="1"/>
</dbReference>
<dbReference type="EMBL" id="JAJJMA010125455">
    <property type="protein sequence ID" value="MCL7032621.1"/>
    <property type="molecule type" value="Genomic_DNA"/>
</dbReference>
<sequence>MSANILLLLSVAGMAAALVITRFVPPTPPPSDPNWGETLRYIFTSTISAPITNSSPTVFGLLYMMDDPLTETADPNSKLLGRAQGLFGASSAHNEISLIMGISIVFTADDKFKGSTITVFTRNPYQHGSTDESFR</sequence>